<dbReference type="AlphaFoldDB" id="A0A495SQJ2"/>
<evidence type="ECO:0000256" key="1">
    <source>
        <dbReference type="SAM" id="Phobius"/>
    </source>
</evidence>
<feature type="transmembrane region" description="Helical" evidence="1">
    <location>
        <begin position="141"/>
        <end position="162"/>
    </location>
</feature>
<evidence type="ECO:0000313" key="2">
    <source>
        <dbReference type="EMBL" id="RKT01772.1"/>
    </source>
</evidence>
<organism evidence="2 3">
    <name type="scientific">Chryseobacterium defluvii</name>
    <dbReference type="NCBI Taxonomy" id="160396"/>
    <lineage>
        <taxon>Bacteria</taxon>
        <taxon>Pseudomonadati</taxon>
        <taxon>Bacteroidota</taxon>
        <taxon>Flavobacteriia</taxon>
        <taxon>Flavobacteriales</taxon>
        <taxon>Weeksellaceae</taxon>
        <taxon>Chryseobacterium group</taxon>
        <taxon>Chryseobacterium</taxon>
    </lineage>
</organism>
<protein>
    <submittedName>
        <fullName evidence="2">Uncharacterized protein</fullName>
    </submittedName>
</protein>
<accession>A0A495SQJ2</accession>
<comment type="caution">
    <text evidence="2">The sequence shown here is derived from an EMBL/GenBank/DDBJ whole genome shotgun (WGS) entry which is preliminary data.</text>
</comment>
<sequence length="188" mass="21895">MAWNNPDAYPGESESEYELRKNKESESSIGLLFMILNFSFLILKIAALYGLFFYAGFLISENILGEGADKTELIIYTIIFTYFIFCIIYFLKGMNIALRAKKSKLWILPWTICIIVCCIVPAFLIKSLVPGLFSFHTRDRYYVIGLSWIAFFLFSLYTYSLYKFNLDIVPKIFSWSYYLGVKSIPKKK</sequence>
<gene>
    <name evidence="2" type="ORF">BCF58_0996</name>
</gene>
<keyword evidence="3" id="KW-1185">Reference proteome</keyword>
<dbReference type="Proteomes" id="UP000272428">
    <property type="component" value="Unassembled WGS sequence"/>
</dbReference>
<feature type="transmembrane region" description="Helical" evidence="1">
    <location>
        <begin position="73"/>
        <end position="93"/>
    </location>
</feature>
<feature type="transmembrane region" description="Helical" evidence="1">
    <location>
        <begin position="105"/>
        <end position="129"/>
    </location>
</feature>
<proteinExistence type="predicted"/>
<name>A0A495SQJ2_9FLAO</name>
<keyword evidence="1" id="KW-0472">Membrane</keyword>
<dbReference type="OrthoDB" id="1260072at2"/>
<feature type="transmembrane region" description="Helical" evidence="1">
    <location>
        <begin position="29"/>
        <end position="53"/>
    </location>
</feature>
<keyword evidence="1" id="KW-1133">Transmembrane helix</keyword>
<evidence type="ECO:0000313" key="3">
    <source>
        <dbReference type="Proteomes" id="UP000272428"/>
    </source>
</evidence>
<reference evidence="2 3" key="1">
    <citation type="submission" date="2018-10" db="EMBL/GenBank/DDBJ databases">
        <title>Genomic Encyclopedia of Archaeal and Bacterial Type Strains, Phase II (KMG-II): from individual species to whole genera.</title>
        <authorList>
            <person name="Goeker M."/>
        </authorList>
    </citation>
    <scope>NUCLEOTIDE SEQUENCE [LARGE SCALE GENOMIC DNA]</scope>
    <source>
        <strain evidence="2 3">DSM 14219</strain>
    </source>
</reference>
<dbReference type="RefSeq" id="WP_121460656.1">
    <property type="nucleotide sequence ID" value="NZ_RBXB01000001.1"/>
</dbReference>
<keyword evidence="1" id="KW-0812">Transmembrane</keyword>
<dbReference type="EMBL" id="RBXB01000001">
    <property type="protein sequence ID" value="RKT01772.1"/>
    <property type="molecule type" value="Genomic_DNA"/>
</dbReference>